<reference evidence="2 3" key="1">
    <citation type="submission" date="2024-02" db="EMBL/GenBank/DDBJ databases">
        <title>Rhodopirellula caenicola NBRC 110016.</title>
        <authorList>
            <person name="Ichikawa N."/>
            <person name="Katano-Makiyama Y."/>
            <person name="Hidaka K."/>
        </authorList>
    </citation>
    <scope>NUCLEOTIDE SEQUENCE [LARGE SCALE GENOMIC DNA]</scope>
    <source>
        <strain evidence="2 3">NBRC 110016</strain>
    </source>
</reference>
<name>A0ABP9VWY0_9BACT</name>
<feature type="region of interest" description="Disordered" evidence="1">
    <location>
        <begin position="32"/>
        <end position="56"/>
    </location>
</feature>
<dbReference type="Proteomes" id="UP001416858">
    <property type="component" value="Unassembled WGS sequence"/>
</dbReference>
<evidence type="ECO:0000256" key="1">
    <source>
        <dbReference type="SAM" id="MobiDB-lite"/>
    </source>
</evidence>
<sequence>MQHADATVTERQVDEIIDILAKAVVRHLTAHSNHLEKDSPKVSHVGLSSSANDRSL</sequence>
<gene>
    <name evidence="2" type="ORF">Rcae01_04710</name>
</gene>
<protein>
    <submittedName>
        <fullName evidence="2">Uncharacterized protein</fullName>
    </submittedName>
</protein>
<accession>A0ABP9VWY0</accession>
<evidence type="ECO:0000313" key="3">
    <source>
        <dbReference type="Proteomes" id="UP001416858"/>
    </source>
</evidence>
<evidence type="ECO:0000313" key="2">
    <source>
        <dbReference type="EMBL" id="GAA5509211.1"/>
    </source>
</evidence>
<keyword evidence="3" id="KW-1185">Reference proteome</keyword>
<feature type="compositionally biased region" description="Polar residues" evidence="1">
    <location>
        <begin position="46"/>
        <end position="56"/>
    </location>
</feature>
<dbReference type="EMBL" id="BAABRO010000012">
    <property type="protein sequence ID" value="GAA5509211.1"/>
    <property type="molecule type" value="Genomic_DNA"/>
</dbReference>
<organism evidence="2 3">
    <name type="scientific">Novipirellula caenicola</name>
    <dbReference type="NCBI Taxonomy" id="1536901"/>
    <lineage>
        <taxon>Bacteria</taxon>
        <taxon>Pseudomonadati</taxon>
        <taxon>Planctomycetota</taxon>
        <taxon>Planctomycetia</taxon>
        <taxon>Pirellulales</taxon>
        <taxon>Pirellulaceae</taxon>
        <taxon>Novipirellula</taxon>
    </lineage>
</organism>
<proteinExistence type="predicted"/>
<comment type="caution">
    <text evidence="2">The sequence shown here is derived from an EMBL/GenBank/DDBJ whole genome shotgun (WGS) entry which is preliminary data.</text>
</comment>